<comment type="caution">
    <text evidence="1">The sequence shown here is derived from an EMBL/GenBank/DDBJ whole genome shotgun (WGS) entry which is preliminary data.</text>
</comment>
<evidence type="ECO:0000313" key="1">
    <source>
        <dbReference type="EMBL" id="MFM9331542.1"/>
    </source>
</evidence>
<proteinExistence type="predicted"/>
<protein>
    <submittedName>
        <fullName evidence="1">LacI family DNA-binding transcriptional regulator</fullName>
    </submittedName>
</protein>
<evidence type="ECO:0000313" key="2">
    <source>
        <dbReference type="Proteomes" id="UP001631969"/>
    </source>
</evidence>
<sequence length="345" mass="37294">MKQITVYDIAHEARVSVATVSRVLNGTAPVKASTRERVLEVINKHQFQPNALARSLIKKESGMIGMIMPDIGNPFFPEVFLGAEKEARARGYAIFLCNTMGEQEKESEYLALLQEKRVDGIVFLGGRINQVRSKAELARELVDCASRLPVVLVNGNMPRVSLPRVITDEAAGFRLAAQHLIDLGHRELRFIGGEGSVTATVQKVQALKAVMEENGLPFRPDTVLYGGFSIACGRSLMQTVLAEENRPTAVMCVNDSVAVGAVKAALEAGVDIPGELSVTGFDDTLLATSITPELTTVSQNSHALGEQAVQLLHQMISGEKGRKLTVLEPKLICRQSTGPVEIPGI</sequence>
<organism evidence="1 2">
    <name type="scientific">Paenibacillus mesotrionivorans</name>
    <dbReference type="NCBI Taxonomy" id="3160968"/>
    <lineage>
        <taxon>Bacteria</taxon>
        <taxon>Bacillati</taxon>
        <taxon>Bacillota</taxon>
        <taxon>Bacilli</taxon>
        <taxon>Bacillales</taxon>
        <taxon>Paenibacillaceae</taxon>
        <taxon>Paenibacillus</taxon>
    </lineage>
</organism>
<keyword evidence="2" id="KW-1185">Reference proteome</keyword>
<keyword evidence="1" id="KW-0238">DNA-binding</keyword>
<name>A0ACC7PB11_9BACL</name>
<reference evidence="1" key="1">
    <citation type="submission" date="2024-12" db="EMBL/GenBank/DDBJ databases">
        <authorList>
            <person name="Wu N."/>
        </authorList>
    </citation>
    <scope>NUCLEOTIDE SEQUENCE</scope>
    <source>
        <strain evidence="1">P15</strain>
    </source>
</reference>
<dbReference type="EMBL" id="JBJURJ010000019">
    <property type="protein sequence ID" value="MFM9331542.1"/>
    <property type="molecule type" value="Genomic_DNA"/>
</dbReference>
<dbReference type="Proteomes" id="UP001631969">
    <property type="component" value="Unassembled WGS sequence"/>
</dbReference>
<gene>
    <name evidence="1" type="ORF">ACI1P1_24905</name>
</gene>
<accession>A0ACC7PB11</accession>